<sequence length="435" mass="48993">MAHTPARSDMSVPSVTMVVMAYRQSLGVSAPLVSPRRRDSISVRQARRVALAAQGFADRAPTSAVTRRHLKRLLDRVKVLQIDSVNVLSRAHYLPAFSRLGRYDRAVLDAMASPKRDVFEYWAHMASYSPVEHHPLLRWRMRRAEENAWGRLNAVQSRNPRILDEALEYVAEHGAITASVLAPDRPNKVPGEMWSWHDGKVALEYLFHSGEITAVRRNSQFERVYDLTARVIPQQILDVPTPDADDARRALVELAAQAHGIATATHLRDYFRLPAAGISEYIADLVEDGVLAPVTVKGVDGVWYLHRDARMPRAVPARALLSPFDSLIWERARTESLWDARYRIEIYVPKHKRVHGYYVLPFLINEQIAARVDLKADRQAGALVVQSAHLEQDCELPTSFVAAELWDELTLMAQWMGLGGVQVRPVGDLAQHLPA</sequence>
<reference evidence="1 2" key="1">
    <citation type="submission" date="2018-03" db="EMBL/GenBank/DDBJ databases">
        <title>Genomic Encyclopedia of Archaeal and Bacterial Type Strains, Phase II (KMG-II): from individual species to whole genera.</title>
        <authorList>
            <person name="Goeker M."/>
        </authorList>
    </citation>
    <scope>NUCLEOTIDE SEQUENCE [LARGE SCALE GENOMIC DNA]</scope>
    <source>
        <strain evidence="1 2">DSM 100065</strain>
    </source>
</reference>
<evidence type="ECO:0008006" key="3">
    <source>
        <dbReference type="Google" id="ProtNLM"/>
    </source>
</evidence>
<gene>
    <name evidence="1" type="ORF">CLV47_102279</name>
</gene>
<evidence type="ECO:0000313" key="1">
    <source>
        <dbReference type="EMBL" id="PRZ43589.1"/>
    </source>
</evidence>
<accession>A0A2T1A4R0</accession>
<proteinExistence type="predicted"/>
<dbReference type="EMBL" id="PVUE01000002">
    <property type="protein sequence ID" value="PRZ43589.1"/>
    <property type="molecule type" value="Genomic_DNA"/>
</dbReference>
<dbReference type="InterPro" id="IPR009351">
    <property type="entry name" value="AlkZ-like"/>
</dbReference>
<comment type="caution">
    <text evidence="1">The sequence shown here is derived from an EMBL/GenBank/DDBJ whole genome shotgun (WGS) entry which is preliminary data.</text>
</comment>
<dbReference type="PANTHER" id="PTHR30528">
    <property type="entry name" value="CYTOPLASMIC PROTEIN"/>
    <property type="match status" value="1"/>
</dbReference>
<name>A0A2T1A4R0_9ACTN</name>
<organism evidence="1 2">
    <name type="scientific">Antricoccus suffuscus</name>
    <dbReference type="NCBI Taxonomy" id="1629062"/>
    <lineage>
        <taxon>Bacteria</taxon>
        <taxon>Bacillati</taxon>
        <taxon>Actinomycetota</taxon>
        <taxon>Actinomycetes</taxon>
        <taxon>Geodermatophilales</taxon>
        <taxon>Antricoccaceae</taxon>
        <taxon>Antricoccus</taxon>
    </lineage>
</organism>
<dbReference type="PANTHER" id="PTHR30528:SF0">
    <property type="entry name" value="CYTOPLASMIC PROTEIN"/>
    <property type="match status" value="1"/>
</dbReference>
<keyword evidence="2" id="KW-1185">Reference proteome</keyword>
<protein>
    <recommendedName>
        <fullName evidence="3">Winged helix-turn-helix protein</fullName>
    </recommendedName>
</protein>
<evidence type="ECO:0000313" key="2">
    <source>
        <dbReference type="Proteomes" id="UP000237752"/>
    </source>
</evidence>
<dbReference type="Pfam" id="PF06224">
    <property type="entry name" value="AlkZ-like"/>
    <property type="match status" value="1"/>
</dbReference>
<dbReference type="AlphaFoldDB" id="A0A2T1A4R0"/>
<dbReference type="Proteomes" id="UP000237752">
    <property type="component" value="Unassembled WGS sequence"/>
</dbReference>